<feature type="domain" description="Subtelomeric hrmA-associated cluster protein AFUB-079030/YDR124W-like helical bundle" evidence="2">
    <location>
        <begin position="148"/>
        <end position="260"/>
    </location>
</feature>
<evidence type="ECO:0000313" key="3">
    <source>
        <dbReference type="EMBL" id="RAR05560.1"/>
    </source>
</evidence>
<name>A0A364MWG3_STELY</name>
<organism evidence="3 4">
    <name type="scientific">Stemphylium lycopersici</name>
    <name type="common">Tomato gray leaf spot disease fungus</name>
    <name type="synonym">Thyrospora lycopersici</name>
    <dbReference type="NCBI Taxonomy" id="183478"/>
    <lineage>
        <taxon>Eukaryota</taxon>
        <taxon>Fungi</taxon>
        <taxon>Dikarya</taxon>
        <taxon>Ascomycota</taxon>
        <taxon>Pezizomycotina</taxon>
        <taxon>Dothideomycetes</taxon>
        <taxon>Pleosporomycetidae</taxon>
        <taxon>Pleosporales</taxon>
        <taxon>Pleosporineae</taxon>
        <taxon>Pleosporaceae</taxon>
        <taxon>Stemphylium</taxon>
    </lineage>
</organism>
<keyword evidence="4" id="KW-1185">Reference proteome</keyword>
<feature type="region of interest" description="Disordered" evidence="1">
    <location>
        <begin position="404"/>
        <end position="436"/>
    </location>
</feature>
<dbReference type="Pfam" id="PF11001">
    <property type="entry name" value="AFUB_07903_YDR124W_hel"/>
    <property type="match status" value="1"/>
</dbReference>
<dbReference type="EMBL" id="QGDH01000131">
    <property type="protein sequence ID" value="RAR05560.1"/>
    <property type="molecule type" value="Genomic_DNA"/>
</dbReference>
<evidence type="ECO:0000256" key="1">
    <source>
        <dbReference type="SAM" id="MobiDB-lite"/>
    </source>
</evidence>
<dbReference type="InterPro" id="IPR047092">
    <property type="entry name" value="AFUB_07903/YDR124W-like_hel"/>
</dbReference>
<accession>A0A364MWG3</accession>
<reference evidence="4" key="1">
    <citation type="submission" date="2018-05" db="EMBL/GenBank/DDBJ databases">
        <title>Draft genome sequence of Stemphylium lycopersici strain CIDEFI 213.</title>
        <authorList>
            <person name="Medina R."/>
            <person name="Franco M.E.E."/>
            <person name="Lucentini C.G."/>
            <person name="Saparrat M.C.N."/>
            <person name="Balatti P.A."/>
        </authorList>
    </citation>
    <scope>NUCLEOTIDE SEQUENCE [LARGE SCALE GENOMIC DNA]</scope>
    <source>
        <strain evidence="4">CIDEFI 213</strain>
    </source>
</reference>
<dbReference type="Proteomes" id="UP000249619">
    <property type="component" value="Unassembled WGS sequence"/>
</dbReference>
<dbReference type="PANTHER" id="PTHR36102">
    <property type="entry name" value="CHROMOSOME 10, WHOLE GENOME SHOTGUN SEQUENCE"/>
    <property type="match status" value="1"/>
</dbReference>
<dbReference type="InterPro" id="IPR021264">
    <property type="entry name" value="AFUB_079030/YDR124W-like"/>
</dbReference>
<feature type="region of interest" description="Disordered" evidence="1">
    <location>
        <begin position="98"/>
        <end position="131"/>
    </location>
</feature>
<proteinExistence type="predicted"/>
<protein>
    <submittedName>
        <fullName evidence="3">Ydr124wp-like protein</fullName>
    </submittedName>
</protein>
<dbReference type="AlphaFoldDB" id="A0A364MWG3"/>
<gene>
    <name evidence="3" type="ORF">DDE83_007340</name>
</gene>
<evidence type="ECO:0000313" key="4">
    <source>
        <dbReference type="Proteomes" id="UP000249619"/>
    </source>
</evidence>
<dbReference type="PANTHER" id="PTHR36102:SF1">
    <property type="entry name" value="YDR124W-LIKE HELICAL BUNDLE DOMAIN-CONTAINING PROTEIN"/>
    <property type="match status" value="1"/>
</dbReference>
<dbReference type="STRING" id="183478.A0A364MWG3"/>
<sequence>MEEHGQDAWVDQGHDDVSGELAAKEQYAVPTPIAGWKVTSPNGREEVRQEPISGFEHLCSGVGSGVDMLQGAPGFVSSPETASLQLYQPAIAQIPVIPRELQDNRRKRTRSSRRGLRSQHPAPMTSDDDEQYCRDVTIATEQSYTFYIGDIDELKRFFRRRLDELTMKPVRPIVTAWIKQLEPKRLSRYGPYHKKLPKEQPEECTPPWWPRDVPYEEPSHLDKGGLLTLAVDVMLQHRLIDKDKRKAPWIAKLRQAARYAVETTPPDQFSSSKGSGFSERMQGRALAEILPNLFDIAQLYEDHFAYWKHYEGSGNPGPGKGTRVTWKPLTRPARQPVAPRKRVRRSKASQGSRSGVVIDASGHESEVDDTLVSSYSRNEQQVHQQLESPHDCKQRMIGQQALISSRGAVTARPERRSRSTATTPRSSFGQTMRGLRMGEEADLDVRRATRAPVHDEVYAQGSQGLPYATGHPYYHGCPVQAPQGASSLHGMAQPNFVPACMPEYQHPHPAFESPYPHVVDSVPSYDTTGLPYEYGMYAPPRVHSFEFLDGMPSDGDISRRAETYHPYSPVI</sequence>
<feature type="compositionally biased region" description="Basic residues" evidence="1">
    <location>
        <begin position="105"/>
        <end position="117"/>
    </location>
</feature>
<evidence type="ECO:0000259" key="2">
    <source>
        <dbReference type="Pfam" id="PF11001"/>
    </source>
</evidence>
<comment type="caution">
    <text evidence="3">The sequence shown here is derived from an EMBL/GenBank/DDBJ whole genome shotgun (WGS) entry which is preliminary data.</text>
</comment>
<feature type="region of interest" description="Disordered" evidence="1">
    <location>
        <begin position="312"/>
        <end position="373"/>
    </location>
</feature>